<reference evidence="4" key="1">
    <citation type="submission" date="2022-07" db="EMBL/GenBank/DDBJ databases">
        <authorList>
            <person name="Trinca V."/>
            <person name="Uliana J.V.C."/>
            <person name="Torres T.T."/>
            <person name="Ward R.J."/>
            <person name="Monesi N."/>
        </authorList>
    </citation>
    <scope>NUCLEOTIDE SEQUENCE</scope>
    <source>
        <strain evidence="4">HSMRA1968</strain>
        <tissue evidence="4">Whole embryos</tissue>
    </source>
</reference>
<comment type="caution">
    <text evidence="4">The sequence shown here is derived from an EMBL/GenBank/DDBJ whole genome shotgun (WGS) entry which is preliminary data.</text>
</comment>
<evidence type="ECO:0000256" key="2">
    <source>
        <dbReference type="SAM" id="SignalP"/>
    </source>
</evidence>
<keyword evidence="5" id="KW-1185">Reference proteome</keyword>
<evidence type="ECO:0000256" key="1">
    <source>
        <dbReference type="SAM" id="MobiDB-lite"/>
    </source>
</evidence>
<keyword evidence="2" id="KW-0732">Signal</keyword>
<protein>
    <recommendedName>
        <fullName evidence="3">EGF-like domain-containing protein</fullName>
    </recommendedName>
</protein>
<feature type="signal peptide" evidence="2">
    <location>
        <begin position="1"/>
        <end position="20"/>
    </location>
</feature>
<dbReference type="PROSITE" id="PS01186">
    <property type="entry name" value="EGF_2"/>
    <property type="match status" value="1"/>
</dbReference>
<proteinExistence type="predicted"/>
<feature type="domain" description="EGF-like" evidence="3">
    <location>
        <begin position="323"/>
        <end position="337"/>
    </location>
</feature>
<name>A0A9Q0RWA9_9DIPT</name>
<evidence type="ECO:0000313" key="4">
    <source>
        <dbReference type="EMBL" id="KAJ6634782.1"/>
    </source>
</evidence>
<gene>
    <name evidence="4" type="ORF">Bhyg_13361</name>
</gene>
<feature type="compositionally biased region" description="Pro residues" evidence="1">
    <location>
        <begin position="249"/>
        <end position="258"/>
    </location>
</feature>
<dbReference type="PANTHER" id="PTHR15360:SF4">
    <property type="entry name" value="PROTEIN KINASE DOMAIN-CONTAINING PROTEIN"/>
    <property type="match status" value="1"/>
</dbReference>
<evidence type="ECO:0000313" key="5">
    <source>
        <dbReference type="Proteomes" id="UP001151699"/>
    </source>
</evidence>
<dbReference type="OrthoDB" id="7771744at2759"/>
<dbReference type="Gene3D" id="2.60.40.10">
    <property type="entry name" value="Immunoglobulins"/>
    <property type="match status" value="2"/>
</dbReference>
<dbReference type="Proteomes" id="UP001151699">
    <property type="component" value="Chromosome C"/>
</dbReference>
<sequence length="349" mass="39390">MNLNWVLCLFGIVIVVPIFAEDLSSPIIKLFEVDEYNKVIRPYERVNKRRSEIITEDIKQLRLECYANYPVQWIYTGNGIPIMSTDVSVWKTLSTFEGKNDENGYVASVFLGPLREHHTGKYQCSRTDYVTVTPSVYVFVPGQDLFLDTQGKTIRIHENVTSTSLPCTVSNPNVQVSLYRLNGNLLVPPKVTAEGAISYDPRKGFRINLKKLEDPEGLYICSGRYKDLVVDVEYTVTSQALQETAAPATPEPPPPSPPDNYEEFKQRAEETCKGESCRQCDTHTDCPPAMNCYTDHMCRDPCTYSINCGTSSKCRVVDFRPQCYCPPGFVGDATKECLSISRERLTENP</sequence>
<dbReference type="InterPro" id="IPR000742">
    <property type="entry name" value="EGF"/>
</dbReference>
<accession>A0A9Q0RWA9</accession>
<dbReference type="AlphaFoldDB" id="A0A9Q0RWA9"/>
<organism evidence="4 5">
    <name type="scientific">Pseudolycoriella hygida</name>
    <dbReference type="NCBI Taxonomy" id="35572"/>
    <lineage>
        <taxon>Eukaryota</taxon>
        <taxon>Metazoa</taxon>
        <taxon>Ecdysozoa</taxon>
        <taxon>Arthropoda</taxon>
        <taxon>Hexapoda</taxon>
        <taxon>Insecta</taxon>
        <taxon>Pterygota</taxon>
        <taxon>Neoptera</taxon>
        <taxon>Endopterygota</taxon>
        <taxon>Diptera</taxon>
        <taxon>Nematocera</taxon>
        <taxon>Sciaroidea</taxon>
        <taxon>Sciaridae</taxon>
        <taxon>Pseudolycoriella</taxon>
    </lineage>
</organism>
<dbReference type="EMBL" id="WJQU01000004">
    <property type="protein sequence ID" value="KAJ6634782.1"/>
    <property type="molecule type" value="Genomic_DNA"/>
</dbReference>
<feature type="chain" id="PRO_5040300153" description="EGF-like domain-containing protein" evidence="2">
    <location>
        <begin position="21"/>
        <end position="349"/>
    </location>
</feature>
<feature type="region of interest" description="Disordered" evidence="1">
    <location>
        <begin position="241"/>
        <end position="263"/>
    </location>
</feature>
<evidence type="ECO:0000259" key="3">
    <source>
        <dbReference type="PROSITE" id="PS01186"/>
    </source>
</evidence>
<dbReference type="InterPro" id="IPR042495">
    <property type="entry name" value="PDGFRL"/>
</dbReference>
<dbReference type="InterPro" id="IPR013783">
    <property type="entry name" value="Ig-like_fold"/>
</dbReference>
<dbReference type="PANTHER" id="PTHR15360">
    <property type="entry name" value="PLATELET-DERIVED GROWTH FACTOR RECEPTOR LIKE"/>
    <property type="match status" value="1"/>
</dbReference>